<dbReference type="EMBL" id="JBJKFK010000220">
    <property type="protein sequence ID" value="KAL3318643.1"/>
    <property type="molecule type" value="Genomic_DNA"/>
</dbReference>
<gene>
    <name evidence="1" type="ORF">Ciccas_002698</name>
</gene>
<dbReference type="Proteomes" id="UP001626550">
    <property type="component" value="Unassembled WGS sequence"/>
</dbReference>
<accession>A0ABD2QGW8</accession>
<comment type="caution">
    <text evidence="1">The sequence shown here is derived from an EMBL/GenBank/DDBJ whole genome shotgun (WGS) entry which is preliminary data.</text>
</comment>
<protein>
    <submittedName>
        <fullName evidence="1">Uncharacterized protein</fullName>
    </submittedName>
</protein>
<evidence type="ECO:0000313" key="2">
    <source>
        <dbReference type="Proteomes" id="UP001626550"/>
    </source>
</evidence>
<organism evidence="1 2">
    <name type="scientific">Cichlidogyrus casuarinus</name>
    <dbReference type="NCBI Taxonomy" id="1844966"/>
    <lineage>
        <taxon>Eukaryota</taxon>
        <taxon>Metazoa</taxon>
        <taxon>Spiralia</taxon>
        <taxon>Lophotrochozoa</taxon>
        <taxon>Platyhelminthes</taxon>
        <taxon>Monogenea</taxon>
        <taxon>Monopisthocotylea</taxon>
        <taxon>Dactylogyridea</taxon>
        <taxon>Ancyrocephalidae</taxon>
        <taxon>Cichlidogyrus</taxon>
    </lineage>
</organism>
<dbReference type="AlphaFoldDB" id="A0ABD2QGW8"/>
<reference evidence="1 2" key="1">
    <citation type="submission" date="2024-11" db="EMBL/GenBank/DDBJ databases">
        <title>Adaptive evolution of stress response genes in parasites aligns with host niche diversity.</title>
        <authorList>
            <person name="Hahn C."/>
            <person name="Resl P."/>
        </authorList>
    </citation>
    <scope>NUCLEOTIDE SEQUENCE [LARGE SCALE GENOMIC DNA]</scope>
    <source>
        <strain evidence="1">EGGRZ-B1_66</strain>
        <tissue evidence="1">Body</tissue>
    </source>
</reference>
<evidence type="ECO:0000313" key="1">
    <source>
        <dbReference type="EMBL" id="KAL3318643.1"/>
    </source>
</evidence>
<keyword evidence="2" id="KW-1185">Reference proteome</keyword>
<proteinExistence type="predicted"/>
<sequence length="62" mass="6842">MLLDHDCVDLPHTAAIDQIKDTTDQQTAKECGYRPGDRVPEGLHQFNANYADDVMLTVLIAG</sequence>
<name>A0ABD2QGW8_9PLAT</name>